<dbReference type="PANTHER" id="PTHR11908">
    <property type="entry name" value="XANTHINE DEHYDROGENASE"/>
    <property type="match status" value="1"/>
</dbReference>
<dbReference type="EMBL" id="BMAT01002776">
    <property type="protein sequence ID" value="GFS13924.1"/>
    <property type="molecule type" value="Genomic_DNA"/>
</dbReference>
<accession>A0AAV4IU03</accession>
<comment type="cofactor">
    <cofactor evidence="6">
        <name>[2Fe-2S] cluster</name>
        <dbReference type="ChEBI" id="CHEBI:190135"/>
    </cofactor>
</comment>
<dbReference type="GO" id="GO:0005506">
    <property type="term" value="F:iron ion binding"/>
    <property type="evidence" value="ECO:0007669"/>
    <property type="project" value="InterPro"/>
</dbReference>
<keyword evidence="4" id="KW-0408">Iron</keyword>
<dbReference type="InterPro" id="IPR016208">
    <property type="entry name" value="Ald_Oxase/xanthine_DH-like"/>
</dbReference>
<comment type="similarity">
    <text evidence="2">Belongs to the xanthine dehydrogenase family.</text>
</comment>
<dbReference type="GO" id="GO:0016491">
    <property type="term" value="F:oxidoreductase activity"/>
    <property type="evidence" value="ECO:0007669"/>
    <property type="project" value="InterPro"/>
</dbReference>
<evidence type="ECO:0000256" key="6">
    <source>
        <dbReference type="ARBA" id="ARBA00034078"/>
    </source>
</evidence>
<name>A0AAV4IU03_9GAST</name>
<comment type="cofactor">
    <cofactor evidence="1">
        <name>Mo-molybdopterin</name>
        <dbReference type="ChEBI" id="CHEBI:71302"/>
    </cofactor>
</comment>
<keyword evidence="10" id="KW-1185">Reference proteome</keyword>
<organism evidence="9 10">
    <name type="scientific">Elysia marginata</name>
    <dbReference type="NCBI Taxonomy" id="1093978"/>
    <lineage>
        <taxon>Eukaryota</taxon>
        <taxon>Metazoa</taxon>
        <taxon>Spiralia</taxon>
        <taxon>Lophotrochozoa</taxon>
        <taxon>Mollusca</taxon>
        <taxon>Gastropoda</taxon>
        <taxon>Heterobranchia</taxon>
        <taxon>Euthyneura</taxon>
        <taxon>Panpulmonata</taxon>
        <taxon>Sacoglossa</taxon>
        <taxon>Placobranchoidea</taxon>
        <taxon>Plakobranchidae</taxon>
        <taxon>Elysia</taxon>
    </lineage>
</organism>
<dbReference type="Pfam" id="PF20256">
    <property type="entry name" value="MoCoBD_2"/>
    <property type="match status" value="1"/>
</dbReference>
<keyword evidence="5" id="KW-0411">Iron-sulfur</keyword>
<comment type="caution">
    <text evidence="9">The sequence shown here is derived from an EMBL/GenBank/DDBJ whole genome shotgun (WGS) entry which is preliminary data.</text>
</comment>
<dbReference type="SUPFAM" id="SSF56003">
    <property type="entry name" value="Molybdenum cofactor-binding domain"/>
    <property type="match status" value="1"/>
</dbReference>
<evidence type="ECO:0000313" key="10">
    <source>
        <dbReference type="Proteomes" id="UP000762676"/>
    </source>
</evidence>
<evidence type="ECO:0000256" key="3">
    <source>
        <dbReference type="ARBA" id="ARBA00022505"/>
    </source>
</evidence>
<dbReference type="GO" id="GO:0051537">
    <property type="term" value="F:2 iron, 2 sulfur cluster binding"/>
    <property type="evidence" value="ECO:0007669"/>
    <property type="project" value="UniProtKB-KW"/>
</dbReference>
<dbReference type="FunFam" id="3.30.365.10:FF:000001">
    <property type="entry name" value="Xanthine dehydrogenase oxidase"/>
    <property type="match status" value="1"/>
</dbReference>
<protein>
    <submittedName>
        <fullName evidence="9">Xanthine dehydrogenase/oxidase</fullName>
    </submittedName>
</protein>
<dbReference type="AlphaFoldDB" id="A0AAV4IU03"/>
<evidence type="ECO:0000259" key="7">
    <source>
        <dbReference type="Pfam" id="PF02738"/>
    </source>
</evidence>
<dbReference type="InterPro" id="IPR008274">
    <property type="entry name" value="AldOxase/xan_DH_MoCoBD1"/>
</dbReference>
<evidence type="ECO:0000256" key="5">
    <source>
        <dbReference type="ARBA" id="ARBA00023014"/>
    </source>
</evidence>
<dbReference type="Pfam" id="PF02738">
    <property type="entry name" value="MoCoBD_1"/>
    <property type="match status" value="1"/>
</dbReference>
<feature type="domain" description="Aldehyde oxidase/xanthine dehydrogenase second molybdopterin binding" evidence="8">
    <location>
        <begin position="224"/>
        <end position="480"/>
    </location>
</feature>
<dbReference type="InterPro" id="IPR037165">
    <property type="entry name" value="AldOxase/xan_DH_Mopterin-bd_sf"/>
</dbReference>
<keyword evidence="4" id="KW-0479">Metal-binding</keyword>
<gene>
    <name evidence="9" type="ORF">ElyMa_001409800</name>
</gene>
<dbReference type="Proteomes" id="UP000762676">
    <property type="component" value="Unassembled WGS sequence"/>
</dbReference>
<keyword evidence="3" id="KW-0500">Molybdenum</keyword>
<evidence type="ECO:0000256" key="4">
    <source>
        <dbReference type="ARBA" id="ARBA00022714"/>
    </source>
</evidence>
<evidence type="ECO:0000256" key="1">
    <source>
        <dbReference type="ARBA" id="ARBA00001924"/>
    </source>
</evidence>
<sequence length="560" mass="61272">MNQVCLAVPSEDGMDIYSATQDSNSCQYAASLVIDKPMNYVNITVPRLGGAFGGKGSDSSTVVAATSLAAYLSKRPVRLSFDLSTNIRTFGKRPPYKATYKAGFNKDGKVQVVEIEFISDVGFHEGGCFFTTYTMGYMDMCYFVPNWKVTGRSVMTNKRVMVAVRAPGSVPAALVSESIFEHVSRALNKHPTIVKELNLYQSEQKDLAGHVLVRCTVRELWRRLKDTAEVDARIRQVDAFNQDNMWKKRGITMTTCKYGMCYFGNGHGATVTIFAKDGSVQISQGGVEMGQGLYTKVAQGVAHILGVPLEKIKVRPNQGIISPNNIGSGGSIANESSMQAAIGAAEILKERMRPIREKFPEANWKELCQKSAAGKLDLTARFLNQHQMGSPYVNYHTYCIAVTETEVDILTGESQIRRVDIMADYGESLNPMIDIGQTEGGFVMGLGNFLTEDTLFDSKTGRILTDGTWNYKPPTTKDIPIDWRIHLLPDTPNPSGIRSSKATGEPSIALSVGGLLANKLALESARKDLLGKDDFIPVVAPFTVERAQQSVGLNESILAV</sequence>
<keyword evidence="4" id="KW-0001">2Fe-2S</keyword>
<feature type="domain" description="Aldehyde oxidase/xanthine dehydrogenase first molybdopterin binding" evidence="7">
    <location>
        <begin position="3"/>
        <end position="199"/>
    </location>
</feature>
<dbReference type="InterPro" id="IPR046867">
    <property type="entry name" value="AldOxase/xan_DH_MoCoBD2"/>
</dbReference>
<evidence type="ECO:0000256" key="2">
    <source>
        <dbReference type="ARBA" id="ARBA00006849"/>
    </source>
</evidence>
<dbReference type="PANTHER" id="PTHR11908:SF132">
    <property type="entry name" value="ALDEHYDE OXIDASE 1-RELATED"/>
    <property type="match status" value="1"/>
</dbReference>
<dbReference type="Gene3D" id="3.30.365.10">
    <property type="entry name" value="Aldehyde oxidase/xanthine dehydrogenase, molybdopterin binding domain"/>
    <property type="match status" value="4"/>
</dbReference>
<evidence type="ECO:0000313" key="9">
    <source>
        <dbReference type="EMBL" id="GFS13924.1"/>
    </source>
</evidence>
<evidence type="ECO:0000259" key="8">
    <source>
        <dbReference type="Pfam" id="PF20256"/>
    </source>
</evidence>
<proteinExistence type="inferred from homology"/>
<reference evidence="9 10" key="1">
    <citation type="journal article" date="2021" name="Elife">
        <title>Chloroplast acquisition without the gene transfer in kleptoplastic sea slugs, Plakobranchus ocellatus.</title>
        <authorList>
            <person name="Maeda T."/>
            <person name="Takahashi S."/>
            <person name="Yoshida T."/>
            <person name="Shimamura S."/>
            <person name="Takaki Y."/>
            <person name="Nagai Y."/>
            <person name="Toyoda A."/>
            <person name="Suzuki Y."/>
            <person name="Arimoto A."/>
            <person name="Ishii H."/>
            <person name="Satoh N."/>
            <person name="Nishiyama T."/>
            <person name="Hasebe M."/>
            <person name="Maruyama T."/>
            <person name="Minagawa J."/>
            <person name="Obokata J."/>
            <person name="Shigenobu S."/>
        </authorList>
    </citation>
    <scope>NUCLEOTIDE SEQUENCE [LARGE SCALE GENOMIC DNA]</scope>
</reference>